<proteinExistence type="predicted"/>
<evidence type="ECO:0000313" key="3">
    <source>
        <dbReference type="Proteomes" id="UP000650081"/>
    </source>
</evidence>
<dbReference type="GO" id="GO:0003677">
    <property type="term" value="F:DNA binding"/>
    <property type="evidence" value="ECO:0007669"/>
    <property type="project" value="InterPro"/>
</dbReference>
<feature type="domain" description="Transposase IS200-like" evidence="1">
    <location>
        <begin position="10"/>
        <end position="135"/>
    </location>
</feature>
<name>A0A923T948_9BACT</name>
<comment type="caution">
    <text evidence="2">The sequence shown here is derived from an EMBL/GenBank/DDBJ whole genome shotgun (WGS) entry which is preliminary data.</text>
</comment>
<keyword evidence="3" id="KW-1185">Reference proteome</keyword>
<sequence length="198" mass="23813">MSEKPRIVVEPNKVYHILNRGNDYQFIFQDSKDYEKFLHFLFRYIHEIGFVIAYALMPNHFHLIVQTKKEQDILPKFKANIHTIGNTFGHLQNAYAKYYNHRYQRKGSLFEKGFERVEIKDRAYLRNCIVYLHLNSTKHRIAGDFKQYPWTSYQKIATHEEIFQIDSRLHIALFGGKQKFIEAHDNRDLALWTNFLEI</sequence>
<dbReference type="PANTHER" id="PTHR34322">
    <property type="entry name" value="TRANSPOSASE, Y1_TNP DOMAIN-CONTAINING"/>
    <property type="match status" value="1"/>
</dbReference>
<gene>
    <name evidence="2" type="ORF">H9S92_13475</name>
</gene>
<reference evidence="2" key="1">
    <citation type="submission" date="2020-08" db="EMBL/GenBank/DDBJ databases">
        <title>Lewinella bacteria from marine environments.</title>
        <authorList>
            <person name="Zhong Y."/>
        </authorList>
    </citation>
    <scope>NUCLEOTIDE SEQUENCE</scope>
    <source>
        <strain evidence="2">KCTC 42187</strain>
    </source>
</reference>
<dbReference type="GO" id="GO:0004803">
    <property type="term" value="F:transposase activity"/>
    <property type="evidence" value="ECO:0007669"/>
    <property type="project" value="InterPro"/>
</dbReference>
<dbReference type="Gene3D" id="3.30.70.1290">
    <property type="entry name" value="Transposase IS200-like"/>
    <property type="match status" value="1"/>
</dbReference>
<dbReference type="AlphaFoldDB" id="A0A923T948"/>
<evidence type="ECO:0000259" key="1">
    <source>
        <dbReference type="SMART" id="SM01321"/>
    </source>
</evidence>
<dbReference type="EMBL" id="JACSIT010000118">
    <property type="protein sequence ID" value="MBC6995184.1"/>
    <property type="molecule type" value="Genomic_DNA"/>
</dbReference>
<dbReference type="Proteomes" id="UP000650081">
    <property type="component" value="Unassembled WGS sequence"/>
</dbReference>
<protein>
    <submittedName>
        <fullName evidence="2">Transposase</fullName>
    </submittedName>
</protein>
<dbReference type="GO" id="GO:0006313">
    <property type="term" value="P:DNA transposition"/>
    <property type="evidence" value="ECO:0007669"/>
    <property type="project" value="InterPro"/>
</dbReference>
<evidence type="ECO:0000313" key="2">
    <source>
        <dbReference type="EMBL" id="MBC6995184.1"/>
    </source>
</evidence>
<dbReference type="InterPro" id="IPR002686">
    <property type="entry name" value="Transposase_17"/>
</dbReference>
<organism evidence="2 3">
    <name type="scientific">Neolewinella lacunae</name>
    <dbReference type="NCBI Taxonomy" id="1517758"/>
    <lineage>
        <taxon>Bacteria</taxon>
        <taxon>Pseudomonadati</taxon>
        <taxon>Bacteroidota</taxon>
        <taxon>Saprospiria</taxon>
        <taxon>Saprospirales</taxon>
        <taxon>Lewinellaceae</taxon>
        <taxon>Neolewinella</taxon>
    </lineage>
</organism>
<dbReference type="InterPro" id="IPR036515">
    <property type="entry name" value="Transposase_17_sf"/>
</dbReference>
<dbReference type="PANTHER" id="PTHR34322:SF2">
    <property type="entry name" value="TRANSPOSASE IS200-LIKE DOMAIN-CONTAINING PROTEIN"/>
    <property type="match status" value="1"/>
</dbReference>
<dbReference type="SUPFAM" id="SSF143422">
    <property type="entry name" value="Transposase IS200-like"/>
    <property type="match status" value="1"/>
</dbReference>
<dbReference type="SMART" id="SM01321">
    <property type="entry name" value="Y1_Tnp"/>
    <property type="match status" value="1"/>
</dbReference>
<accession>A0A923T948</accession>
<dbReference type="RefSeq" id="WP_187467230.1">
    <property type="nucleotide sequence ID" value="NZ_JAUFQK010000034.1"/>
</dbReference>